<dbReference type="PANTHER" id="PTHR43833">
    <property type="entry name" value="POTASSIUM CHANNEL PROTEIN 2-RELATED-RELATED"/>
    <property type="match status" value="1"/>
</dbReference>
<feature type="domain" description="RCK C-terminal" evidence="2">
    <location>
        <begin position="139"/>
        <end position="223"/>
    </location>
</feature>
<dbReference type="SUPFAM" id="SSF116726">
    <property type="entry name" value="TrkA C-terminal domain-like"/>
    <property type="match status" value="1"/>
</dbReference>
<dbReference type="Pfam" id="PF02254">
    <property type="entry name" value="TrkA_N"/>
    <property type="match status" value="1"/>
</dbReference>
<dbReference type="PANTHER" id="PTHR43833:SF7">
    <property type="entry name" value="KTR SYSTEM POTASSIUM UPTAKE PROTEIN C"/>
    <property type="match status" value="1"/>
</dbReference>
<evidence type="ECO:0000259" key="1">
    <source>
        <dbReference type="PROSITE" id="PS51201"/>
    </source>
</evidence>
<gene>
    <name evidence="3" type="ORF">DHW61_08985</name>
</gene>
<dbReference type="GO" id="GO:0008324">
    <property type="term" value="F:monoatomic cation transmembrane transporter activity"/>
    <property type="evidence" value="ECO:0007669"/>
    <property type="project" value="InterPro"/>
</dbReference>
<dbReference type="Gene3D" id="3.30.70.1450">
    <property type="entry name" value="Regulator of K+ conductance, C-terminal domain"/>
    <property type="match status" value="1"/>
</dbReference>
<comment type="caution">
    <text evidence="3">The sequence shown here is derived from an EMBL/GenBank/DDBJ whole genome shotgun (WGS) entry which is preliminary data.</text>
</comment>
<dbReference type="InterPro" id="IPR006037">
    <property type="entry name" value="RCK_C"/>
</dbReference>
<dbReference type="AlphaFoldDB" id="A0A3D2X6L8"/>
<dbReference type="PROSITE" id="PS51201">
    <property type="entry name" value="RCK_N"/>
    <property type="match status" value="1"/>
</dbReference>
<dbReference type="InterPro" id="IPR003148">
    <property type="entry name" value="RCK_N"/>
</dbReference>
<dbReference type="InterPro" id="IPR050721">
    <property type="entry name" value="Trk_Ktr_HKT_K-transport"/>
</dbReference>
<dbReference type="Pfam" id="PF02080">
    <property type="entry name" value="TrkA_C"/>
    <property type="match status" value="1"/>
</dbReference>
<dbReference type="SUPFAM" id="SSF51735">
    <property type="entry name" value="NAD(P)-binding Rossmann-fold domains"/>
    <property type="match status" value="1"/>
</dbReference>
<dbReference type="PROSITE" id="PS51202">
    <property type="entry name" value="RCK_C"/>
    <property type="match status" value="1"/>
</dbReference>
<evidence type="ECO:0000313" key="3">
    <source>
        <dbReference type="EMBL" id="HCL02534.1"/>
    </source>
</evidence>
<protein>
    <submittedName>
        <fullName evidence="3">TrkA family potassium uptake protein</fullName>
    </submittedName>
</protein>
<feature type="domain" description="RCK N-terminal" evidence="1">
    <location>
        <begin position="7"/>
        <end position="123"/>
    </location>
</feature>
<accession>A0A3D2X6L8</accession>
<dbReference type="InterPro" id="IPR036291">
    <property type="entry name" value="NAD(P)-bd_dom_sf"/>
</dbReference>
<evidence type="ECO:0000259" key="2">
    <source>
        <dbReference type="PROSITE" id="PS51202"/>
    </source>
</evidence>
<dbReference type="EMBL" id="DPVV01000295">
    <property type="protein sequence ID" value="HCL02534.1"/>
    <property type="molecule type" value="Genomic_DNA"/>
</dbReference>
<organism evidence="3 4">
    <name type="scientific">Lachnoclostridium phytofermentans</name>
    <dbReference type="NCBI Taxonomy" id="66219"/>
    <lineage>
        <taxon>Bacteria</taxon>
        <taxon>Bacillati</taxon>
        <taxon>Bacillota</taxon>
        <taxon>Clostridia</taxon>
        <taxon>Lachnospirales</taxon>
        <taxon>Lachnospiraceae</taxon>
    </lineage>
</organism>
<dbReference type="Gene3D" id="3.40.50.720">
    <property type="entry name" value="NAD(P)-binding Rossmann-like Domain"/>
    <property type="match status" value="1"/>
</dbReference>
<dbReference type="GO" id="GO:0006813">
    <property type="term" value="P:potassium ion transport"/>
    <property type="evidence" value="ECO:0007669"/>
    <property type="project" value="InterPro"/>
</dbReference>
<name>A0A3D2X6L8_9FIRM</name>
<sequence length="223" mass="24395">MKSNRSPIEFGIIGLGRFGYALAETLASAGKEVMVIDNNEETIKQIRGLVQEAFVAGALTSEVLEETGIQNCETVVVCIGEKVDTSILTTLHVINMGVPRVIAKAFSPDQGKVLEKLGAEVIYPERDMAIRLANRLVYSKALDFIELNGDITVSEIQVTHKIIGKTISDIDVRKNYNLNIIALEHGNLTTIEVSPDTVLKEGDAIVVIGRKDQISKFESHIAY</sequence>
<evidence type="ECO:0000313" key="4">
    <source>
        <dbReference type="Proteomes" id="UP000262969"/>
    </source>
</evidence>
<dbReference type="InterPro" id="IPR036721">
    <property type="entry name" value="RCK_C_sf"/>
</dbReference>
<proteinExistence type="predicted"/>
<dbReference type="Proteomes" id="UP000262969">
    <property type="component" value="Unassembled WGS sequence"/>
</dbReference>
<reference evidence="3 4" key="1">
    <citation type="journal article" date="2018" name="Nat. Biotechnol.">
        <title>A standardized bacterial taxonomy based on genome phylogeny substantially revises the tree of life.</title>
        <authorList>
            <person name="Parks D.H."/>
            <person name="Chuvochina M."/>
            <person name="Waite D.W."/>
            <person name="Rinke C."/>
            <person name="Skarshewski A."/>
            <person name="Chaumeil P.A."/>
            <person name="Hugenholtz P."/>
        </authorList>
    </citation>
    <scope>NUCLEOTIDE SEQUENCE [LARGE SCALE GENOMIC DNA]</scope>
    <source>
        <strain evidence="3">UBA11728</strain>
    </source>
</reference>